<evidence type="ECO:0000256" key="1">
    <source>
        <dbReference type="SAM" id="MobiDB-lite"/>
    </source>
</evidence>
<evidence type="ECO:0000313" key="2">
    <source>
        <dbReference type="EMBL" id="CAI2385578.1"/>
    </source>
</evidence>
<dbReference type="AlphaFoldDB" id="A0AAD1Y6H5"/>
<accession>A0AAD1Y6H5</accession>
<proteinExistence type="predicted"/>
<protein>
    <submittedName>
        <fullName evidence="2">Uncharacterized protein</fullName>
    </submittedName>
</protein>
<organism evidence="2 3">
    <name type="scientific">Euplotes crassus</name>
    <dbReference type="NCBI Taxonomy" id="5936"/>
    <lineage>
        <taxon>Eukaryota</taxon>
        <taxon>Sar</taxon>
        <taxon>Alveolata</taxon>
        <taxon>Ciliophora</taxon>
        <taxon>Intramacronucleata</taxon>
        <taxon>Spirotrichea</taxon>
        <taxon>Hypotrichia</taxon>
        <taxon>Euplotida</taxon>
        <taxon>Euplotidae</taxon>
        <taxon>Moneuplotes</taxon>
    </lineage>
</organism>
<keyword evidence="3" id="KW-1185">Reference proteome</keyword>
<name>A0AAD1Y6H5_EUPCR</name>
<evidence type="ECO:0000313" key="3">
    <source>
        <dbReference type="Proteomes" id="UP001295684"/>
    </source>
</evidence>
<dbReference type="EMBL" id="CAMPGE010028010">
    <property type="protein sequence ID" value="CAI2385578.1"/>
    <property type="molecule type" value="Genomic_DNA"/>
</dbReference>
<reference evidence="2" key="1">
    <citation type="submission" date="2023-07" db="EMBL/GenBank/DDBJ databases">
        <authorList>
            <consortium name="AG Swart"/>
            <person name="Singh M."/>
            <person name="Singh A."/>
            <person name="Seah K."/>
            <person name="Emmerich C."/>
        </authorList>
    </citation>
    <scope>NUCLEOTIDE SEQUENCE</scope>
    <source>
        <strain evidence="2">DP1</strain>
    </source>
</reference>
<dbReference type="Proteomes" id="UP001295684">
    <property type="component" value="Unassembled WGS sequence"/>
</dbReference>
<feature type="region of interest" description="Disordered" evidence="1">
    <location>
        <begin position="175"/>
        <end position="194"/>
    </location>
</feature>
<sequence length="472" mass="54637">MAQSKCSPIEINYKTCQGIRQWKFSKTELHQQCISFKKVKPKKKKRVFSAKNSQPNIQECNSTCMRLPIWRTKLRITQKSKNIADDDEISMEIKPNLGLSGRRVNLKKKIDTKSRNKMANTELVSIKSQNVSTTVIKSINSGIVIKSEDDCNSKKTSRREPSPQFYHTMQVKLVKRKREHHKEQETSEDEESEVSKMLTNQYLVNKCQLDAESIEPRVLKKIYPARKQTIKFPVRDSYMNKEMTNILCYHLKNLKTSFERPAKLPARNKQMPQCKRVKSSKPASIKTPINQIKSSKSNNLSDILSLKTLSHAELQKYMKENEKEIINRIVDYKQGMNISKCIGKKRHQNYKKSGNRRIKNHIVTFSPSGRIKSTPNTKRKYMRFHQNKTCSPFKKIKRSPQSPISGAQSCFQARIQQVKNSFQTPIRNNFLKFKVTIKPESKKIRTARGHKVKLHKGPAKQINEALSSASTL</sequence>
<comment type="caution">
    <text evidence="2">The sequence shown here is derived from an EMBL/GenBank/DDBJ whole genome shotgun (WGS) entry which is preliminary data.</text>
</comment>
<gene>
    <name evidence="2" type="ORF">ECRASSUSDP1_LOCUS27155</name>
</gene>